<dbReference type="PRINTS" id="PR00730">
    <property type="entry name" value="THERMOLYSIN"/>
</dbReference>
<keyword evidence="3" id="KW-0479">Metal-binding</keyword>
<proteinExistence type="inferred from homology"/>
<dbReference type="Gene3D" id="1.10.390.10">
    <property type="entry name" value="Neutral Protease Domain 2"/>
    <property type="match status" value="1"/>
</dbReference>
<dbReference type="EMBL" id="JBHUOK010000030">
    <property type="protein sequence ID" value="MFD2790194.1"/>
    <property type="molecule type" value="Genomic_DNA"/>
</dbReference>
<dbReference type="Pfam" id="PF01447">
    <property type="entry name" value="Peptidase_M4"/>
    <property type="match status" value="1"/>
</dbReference>
<keyword evidence="2 7" id="KW-0645">Protease</keyword>
<organism evidence="10 11">
    <name type="scientific">Arenibacter antarcticus</name>
    <dbReference type="NCBI Taxonomy" id="2040469"/>
    <lineage>
        <taxon>Bacteria</taxon>
        <taxon>Pseudomonadati</taxon>
        <taxon>Bacteroidota</taxon>
        <taxon>Flavobacteriia</taxon>
        <taxon>Flavobacteriales</taxon>
        <taxon>Flavobacteriaceae</taxon>
        <taxon>Arenibacter</taxon>
    </lineage>
</organism>
<keyword evidence="5 7" id="KW-0862">Zinc</keyword>
<evidence type="ECO:0000256" key="1">
    <source>
        <dbReference type="ARBA" id="ARBA00009388"/>
    </source>
</evidence>
<dbReference type="CDD" id="cd09597">
    <property type="entry name" value="M4_TLP"/>
    <property type="match status" value="1"/>
</dbReference>
<evidence type="ECO:0000313" key="11">
    <source>
        <dbReference type="Proteomes" id="UP001597532"/>
    </source>
</evidence>
<dbReference type="SUPFAM" id="SSF55486">
    <property type="entry name" value="Metalloproteases ('zincins'), catalytic domain"/>
    <property type="match status" value="1"/>
</dbReference>
<keyword evidence="7" id="KW-0964">Secreted</keyword>
<feature type="domain" description="Peptidase M4 C-terminal" evidence="9">
    <location>
        <begin position="172"/>
        <end position="333"/>
    </location>
</feature>
<dbReference type="Proteomes" id="UP001597532">
    <property type="component" value="Unassembled WGS sequence"/>
</dbReference>
<protein>
    <recommendedName>
        <fullName evidence="7">Neutral metalloproteinase</fullName>
        <ecNumber evidence="7">3.4.24.-</ecNumber>
    </recommendedName>
</protein>
<dbReference type="InterPro" id="IPR023612">
    <property type="entry name" value="Peptidase_M4"/>
</dbReference>
<feature type="domain" description="Peptidase M4" evidence="8">
    <location>
        <begin position="80"/>
        <end position="168"/>
    </location>
</feature>
<keyword evidence="11" id="KW-1185">Reference proteome</keyword>
<comment type="function">
    <text evidence="7">Extracellular zinc metalloprotease.</text>
</comment>
<dbReference type="InterPro" id="IPR052759">
    <property type="entry name" value="Metalloprotease_M4"/>
</dbReference>
<dbReference type="InterPro" id="IPR027268">
    <property type="entry name" value="Peptidase_M4/M1_CTD_sf"/>
</dbReference>
<evidence type="ECO:0000256" key="4">
    <source>
        <dbReference type="ARBA" id="ARBA00022801"/>
    </source>
</evidence>
<dbReference type="InterPro" id="IPR013856">
    <property type="entry name" value="Peptidase_M4_domain"/>
</dbReference>
<evidence type="ECO:0000256" key="2">
    <source>
        <dbReference type="ARBA" id="ARBA00022670"/>
    </source>
</evidence>
<comment type="subcellular location">
    <subcellularLocation>
        <location evidence="7">Secreted</location>
    </subcellularLocation>
</comment>
<reference evidence="11" key="1">
    <citation type="journal article" date="2019" name="Int. J. Syst. Evol. Microbiol.">
        <title>The Global Catalogue of Microorganisms (GCM) 10K type strain sequencing project: providing services to taxonomists for standard genome sequencing and annotation.</title>
        <authorList>
            <consortium name="The Broad Institute Genomics Platform"/>
            <consortium name="The Broad Institute Genome Sequencing Center for Infectious Disease"/>
            <person name="Wu L."/>
            <person name="Ma J."/>
        </authorList>
    </citation>
    <scope>NUCLEOTIDE SEQUENCE [LARGE SCALE GENOMIC DNA]</scope>
    <source>
        <strain evidence="11">KCTC 52924</strain>
    </source>
</reference>
<name>A0ABW5VEV1_9FLAO</name>
<accession>A0ABW5VEV1</accession>
<evidence type="ECO:0000313" key="10">
    <source>
        <dbReference type="EMBL" id="MFD2790194.1"/>
    </source>
</evidence>
<keyword evidence="6 7" id="KW-0482">Metalloprotease</keyword>
<dbReference type="Gene3D" id="3.10.170.10">
    <property type="match status" value="1"/>
</dbReference>
<dbReference type="PANTHER" id="PTHR43579">
    <property type="match status" value="1"/>
</dbReference>
<dbReference type="InterPro" id="IPR001570">
    <property type="entry name" value="Peptidase_M4_C_domain"/>
</dbReference>
<comment type="cofactor">
    <cofactor evidence="7">
        <name>Zn(2+)</name>
        <dbReference type="ChEBI" id="CHEBI:29105"/>
    </cofactor>
</comment>
<evidence type="ECO:0000256" key="5">
    <source>
        <dbReference type="ARBA" id="ARBA00022833"/>
    </source>
</evidence>
<dbReference type="Pfam" id="PF02868">
    <property type="entry name" value="Peptidase_M4_C"/>
    <property type="match status" value="1"/>
</dbReference>
<dbReference type="PANTHER" id="PTHR43579:SF1">
    <property type="entry name" value="NEUTRAL METALLOPROTEINASE"/>
    <property type="match status" value="1"/>
</dbReference>
<keyword evidence="4 7" id="KW-0378">Hydrolase</keyword>
<evidence type="ECO:0000259" key="9">
    <source>
        <dbReference type="Pfam" id="PF02868"/>
    </source>
</evidence>
<gene>
    <name evidence="10" type="ORF">ACFS1K_10500</name>
</gene>
<evidence type="ECO:0000256" key="6">
    <source>
        <dbReference type="ARBA" id="ARBA00023049"/>
    </source>
</evidence>
<evidence type="ECO:0000256" key="3">
    <source>
        <dbReference type="ARBA" id="ARBA00022723"/>
    </source>
</evidence>
<comment type="caution">
    <text evidence="10">The sequence shown here is derived from an EMBL/GenBank/DDBJ whole genome shotgun (WGS) entry which is preliminary data.</text>
</comment>
<dbReference type="RefSeq" id="WP_251805785.1">
    <property type="nucleotide sequence ID" value="NZ_CP166679.1"/>
</dbReference>
<evidence type="ECO:0000256" key="7">
    <source>
        <dbReference type="RuleBase" id="RU366073"/>
    </source>
</evidence>
<comment type="similarity">
    <text evidence="1 7">Belongs to the peptidase M4 family.</text>
</comment>
<evidence type="ECO:0000259" key="8">
    <source>
        <dbReference type="Pfam" id="PF01447"/>
    </source>
</evidence>
<sequence>MCHKYQCHIVPPYILEQLAKQGSNSCKRTLLETQRIAQSRNIAIHNLLQRNDKEGNGERIVYDCLNEYRQKVQVARSEGQDKVKDMATNQAYDHSGFVREYFIDTFQLNSLDGKGMPIVSNVHYGIGYNNAFWDGDEITYGDGDGGQFSNFSAAIDVVAHELTHGITQFLGNLEYKGQSGALNEHFSDVFATIIKQKYLVQDIGEADWLIGDTIVGKEFPGKAIRSMKAPGSANEFDSQPDHMDQYYSGASDNYGVHINSGIPNKVFYLSCMAIGIEDCALIWFHTLTQLWRTANFNDMLEVITRVTKELIKENKVSSTADIAIEESFSAVGIKNLFV</sequence>
<dbReference type="EC" id="3.4.24.-" evidence="7"/>